<dbReference type="InterPro" id="IPR001937">
    <property type="entry name" value="GalP_UDPtransf1"/>
</dbReference>
<dbReference type="InterPro" id="IPR036265">
    <property type="entry name" value="HIT-like_sf"/>
</dbReference>
<feature type="binding site" evidence="5">
    <location>
        <position position="151"/>
    </location>
    <ligand>
        <name>Zn(2+)</name>
        <dbReference type="ChEBI" id="CHEBI:29105"/>
    </ligand>
</feature>
<keyword evidence="1 7" id="KW-0808">Transferase</keyword>
<dbReference type="GO" id="GO:0008108">
    <property type="term" value="F:UDP-glucose:hexose-1-phosphate uridylyltransferase activity"/>
    <property type="evidence" value="ECO:0007669"/>
    <property type="project" value="InterPro"/>
</dbReference>
<feature type="active site" description="Tele-UMP-histidine intermediate" evidence="4">
    <location>
        <position position="153"/>
    </location>
</feature>
<evidence type="ECO:0000256" key="4">
    <source>
        <dbReference type="PIRSR" id="PIRSR000808-1"/>
    </source>
</evidence>
<dbReference type="Gene3D" id="3.30.428.10">
    <property type="entry name" value="HIT-like"/>
    <property type="match status" value="2"/>
</dbReference>
<dbReference type="InterPro" id="IPR005849">
    <property type="entry name" value="GalP_Utransf_N"/>
</dbReference>
<feature type="binding site" evidence="5">
    <location>
        <position position="100"/>
    </location>
    <ligand>
        <name>Zn(2+)</name>
        <dbReference type="ChEBI" id="CHEBI:29105"/>
    </ligand>
</feature>
<keyword evidence="5" id="KW-0862">Zinc</keyword>
<feature type="domain" description="Galactose-1-phosphate uridyl transferase N-terminal" evidence="6">
    <location>
        <begin position="3"/>
        <end position="163"/>
    </location>
</feature>
<evidence type="ECO:0000313" key="7">
    <source>
        <dbReference type="EMBL" id="GFP74043.1"/>
    </source>
</evidence>
<gene>
    <name evidence="7" type="ORF">bsdtw1_00081</name>
</gene>
<name>A0A6V8SGN8_9CLOT</name>
<dbReference type="EMBL" id="BLZR01000001">
    <property type="protein sequence ID" value="GFP74043.1"/>
    <property type="molecule type" value="Genomic_DNA"/>
</dbReference>
<dbReference type="Pfam" id="PF01087">
    <property type="entry name" value="GalP_UDP_transf"/>
    <property type="match status" value="1"/>
</dbReference>
<evidence type="ECO:0000259" key="6">
    <source>
        <dbReference type="Pfam" id="PF01087"/>
    </source>
</evidence>
<keyword evidence="2 7" id="KW-0548">Nucleotidyltransferase</keyword>
<sequence>MNEIRIDNITGKQVIIATNRRSRPIDNKNIQQKQVNSKLQYSHSECPFCKGNEAETPCEILKIGDENWSVRVVKNKYPTVTEDGDTIRGYHYVVIETPNHNKKLYKYKAEKWRDIFTAYKDAAYKCFRDKDIRYLQIFKNYGRQGGASLEHPHSQIVALNFTPQSKLMEDKYCKVCEEVESELIEVERIVLDRGNYIVYAPYGSTLQYQLRIALKHHRGSFEEILSEDGIDELSKLFEEVFKIIYESLGDIPLNICYYIYKDGNCYQHFYVDILPRGSFFAGFEMSTEVYINVISPEEAANKFREVTGYVQVSKVEL</sequence>
<dbReference type="InterPro" id="IPR053177">
    <property type="entry name" value="ADP-glucose_phosphorylase"/>
</dbReference>
<dbReference type="Proteomes" id="UP000580568">
    <property type="component" value="Unassembled WGS sequence"/>
</dbReference>
<keyword evidence="8" id="KW-1185">Reference proteome</keyword>
<keyword evidence="3" id="KW-0119">Carbohydrate metabolism</keyword>
<organism evidence="7 8">
    <name type="scientific">Clostridium fungisolvens</name>
    <dbReference type="NCBI Taxonomy" id="1604897"/>
    <lineage>
        <taxon>Bacteria</taxon>
        <taxon>Bacillati</taxon>
        <taxon>Bacillota</taxon>
        <taxon>Clostridia</taxon>
        <taxon>Eubacteriales</taxon>
        <taxon>Clostridiaceae</taxon>
        <taxon>Clostridium</taxon>
    </lineage>
</organism>
<dbReference type="GO" id="GO:0006012">
    <property type="term" value="P:galactose metabolic process"/>
    <property type="evidence" value="ECO:0007669"/>
    <property type="project" value="InterPro"/>
</dbReference>
<evidence type="ECO:0000256" key="1">
    <source>
        <dbReference type="ARBA" id="ARBA00022679"/>
    </source>
</evidence>
<evidence type="ECO:0000256" key="2">
    <source>
        <dbReference type="ARBA" id="ARBA00022695"/>
    </source>
</evidence>
<dbReference type="PIRSF" id="PIRSF000808">
    <property type="entry name" value="GalT"/>
    <property type="match status" value="1"/>
</dbReference>
<proteinExistence type="predicted"/>
<evidence type="ECO:0000256" key="3">
    <source>
        <dbReference type="ARBA" id="ARBA00023277"/>
    </source>
</evidence>
<dbReference type="GO" id="GO:0008270">
    <property type="term" value="F:zinc ion binding"/>
    <property type="evidence" value="ECO:0007669"/>
    <property type="project" value="InterPro"/>
</dbReference>
<dbReference type="RefSeq" id="WP_183275634.1">
    <property type="nucleotide sequence ID" value="NZ_BLZR01000001.1"/>
</dbReference>
<comment type="caution">
    <text evidence="7">The sequence shown here is derived from an EMBL/GenBank/DDBJ whole genome shotgun (WGS) entry which is preliminary data.</text>
</comment>
<reference evidence="7 8" key="1">
    <citation type="submission" date="2020-07" db="EMBL/GenBank/DDBJ databases">
        <title>A new beta-1,3-glucan-decomposing anaerobic bacterium isolated from anoxic soil subjected to biological soil disinfestation.</title>
        <authorList>
            <person name="Ueki A."/>
            <person name="Tonouchi A."/>
        </authorList>
    </citation>
    <scope>NUCLEOTIDE SEQUENCE [LARGE SCALE GENOMIC DNA]</scope>
    <source>
        <strain evidence="7 8">TW1</strain>
    </source>
</reference>
<protein>
    <submittedName>
        <fullName evidence="7">Galactose-1-phosphate uridylyltransferase</fullName>
    </submittedName>
</protein>
<evidence type="ECO:0000256" key="5">
    <source>
        <dbReference type="PIRSR" id="PIRSR000808-3"/>
    </source>
</evidence>
<dbReference type="AlphaFoldDB" id="A0A6V8SGN8"/>
<dbReference type="PANTHER" id="PTHR42763:SF2">
    <property type="entry name" value="ADP-GLUCOSE PHOSPHORYLASE"/>
    <property type="match status" value="1"/>
</dbReference>
<keyword evidence="5" id="KW-0479">Metal-binding</keyword>
<feature type="binding site" evidence="5">
    <location>
        <position position="46"/>
    </location>
    <ligand>
        <name>Zn(2+)</name>
        <dbReference type="ChEBI" id="CHEBI:29105"/>
    </ligand>
</feature>
<accession>A0A6V8SGN8</accession>
<dbReference type="PANTHER" id="PTHR42763">
    <property type="entry name" value="ADP-GLUCOSE PHOSPHORYLASE"/>
    <property type="match status" value="1"/>
</dbReference>
<dbReference type="SUPFAM" id="SSF54197">
    <property type="entry name" value="HIT-like"/>
    <property type="match status" value="2"/>
</dbReference>
<feature type="binding site" evidence="5">
    <location>
        <position position="49"/>
    </location>
    <ligand>
        <name>Zn(2+)</name>
        <dbReference type="ChEBI" id="CHEBI:29105"/>
    </ligand>
</feature>
<evidence type="ECO:0000313" key="8">
    <source>
        <dbReference type="Proteomes" id="UP000580568"/>
    </source>
</evidence>
<comment type="cofactor">
    <cofactor evidence="5">
        <name>Zn(2+)</name>
        <dbReference type="ChEBI" id="CHEBI:29105"/>
    </cofactor>
    <text evidence="5">Binds 1 zinc ion per subunit.</text>
</comment>